<dbReference type="NCBIfam" id="NF010187">
    <property type="entry name" value="PRK13666.1"/>
    <property type="match status" value="1"/>
</dbReference>
<dbReference type="Proteomes" id="UP000243605">
    <property type="component" value="Unassembled WGS sequence"/>
</dbReference>
<proteinExistence type="inferred from homology"/>
<name>A0A662Z2H0_9STAP</name>
<dbReference type="InterPro" id="IPR036270">
    <property type="entry name" value="UPF0358_sf"/>
</dbReference>
<dbReference type="Pfam" id="PF07408">
    <property type="entry name" value="DUF1507"/>
    <property type="match status" value="1"/>
</dbReference>
<protein>
    <recommendedName>
        <fullName evidence="1">UPF0358 protein SAMN05192557_0074</fullName>
    </recommendedName>
</protein>
<gene>
    <name evidence="2" type="ORF">SAMN05192557_0074</name>
</gene>
<dbReference type="HAMAP" id="MF_01560">
    <property type="entry name" value="UPF0358"/>
    <property type="match status" value="1"/>
</dbReference>
<dbReference type="Gene3D" id="1.10.287.750">
    <property type="entry name" value="SO2669-like"/>
    <property type="match status" value="1"/>
</dbReference>
<dbReference type="RefSeq" id="WP_091472654.1">
    <property type="nucleotide sequence ID" value="NZ_FOIT01000001.1"/>
</dbReference>
<dbReference type="OrthoDB" id="2135235at2"/>
<accession>A0A662Z2H0</accession>
<dbReference type="EMBL" id="FOIT01000001">
    <property type="protein sequence ID" value="SEV80309.1"/>
    <property type="molecule type" value="Genomic_DNA"/>
</dbReference>
<dbReference type="InterPro" id="IPR009983">
    <property type="entry name" value="UPF0358"/>
</dbReference>
<dbReference type="SUPFAM" id="SSF140404">
    <property type="entry name" value="EF2458-like"/>
    <property type="match status" value="1"/>
</dbReference>
<organism evidence="2 3">
    <name type="scientific">Aliicoccus persicus</name>
    <dbReference type="NCBI Taxonomy" id="930138"/>
    <lineage>
        <taxon>Bacteria</taxon>
        <taxon>Bacillati</taxon>
        <taxon>Bacillota</taxon>
        <taxon>Bacilli</taxon>
        <taxon>Bacillales</taxon>
        <taxon>Staphylococcaceae</taxon>
        <taxon>Aliicoccus</taxon>
    </lineage>
</organism>
<reference evidence="2 3" key="1">
    <citation type="submission" date="2016-10" db="EMBL/GenBank/DDBJ databases">
        <authorList>
            <person name="Varghese N."/>
            <person name="Submissions S."/>
        </authorList>
    </citation>
    <scope>NUCLEOTIDE SEQUENCE [LARGE SCALE GENOMIC DNA]</scope>
    <source>
        <strain evidence="2 3">IBRC-M10081</strain>
    </source>
</reference>
<dbReference type="AlphaFoldDB" id="A0A662Z2H0"/>
<comment type="similarity">
    <text evidence="1">Belongs to the UPF0358 family.</text>
</comment>
<sequence>MLKSESLKVQAVEQLEKDANAIIQLIKVQMDNLTAPQCPVFEEVLDTQMFGLSKEISFAVKLGLIDKDHGRAILDELEQKVSEVHEAYMATDRKQPNYNVSRLLKK</sequence>
<evidence type="ECO:0000256" key="1">
    <source>
        <dbReference type="HAMAP-Rule" id="MF_01560"/>
    </source>
</evidence>
<evidence type="ECO:0000313" key="3">
    <source>
        <dbReference type="Proteomes" id="UP000243605"/>
    </source>
</evidence>
<evidence type="ECO:0000313" key="2">
    <source>
        <dbReference type="EMBL" id="SEV80309.1"/>
    </source>
</evidence>
<keyword evidence="3" id="KW-1185">Reference proteome</keyword>